<dbReference type="OrthoDB" id="3759182at2"/>
<dbReference type="EMBL" id="FOQG01000025">
    <property type="protein sequence ID" value="SFJ33020.1"/>
    <property type="molecule type" value="Genomic_DNA"/>
</dbReference>
<accession>A0A1I3QGV9</accession>
<dbReference type="RefSeq" id="WP_091117252.1">
    <property type="nucleotide sequence ID" value="NZ_BKAF01000035.1"/>
</dbReference>
<reference evidence="1 2" key="1">
    <citation type="submission" date="2016-10" db="EMBL/GenBank/DDBJ databases">
        <authorList>
            <person name="de Groot N.N."/>
        </authorList>
    </citation>
    <scope>NUCLEOTIDE SEQUENCE [LARGE SCALE GENOMIC DNA]</scope>
    <source>
        <strain evidence="1 2">CGMCC 1.11156</strain>
    </source>
</reference>
<dbReference type="STRING" id="1005945.SAMN05216561_12528"/>
<protein>
    <submittedName>
        <fullName evidence="1">Uncharacterized protein</fullName>
    </submittedName>
</protein>
<name>A0A1I3QGV9_9ACTN</name>
<dbReference type="AlphaFoldDB" id="A0A1I3QGV9"/>
<organism evidence="1 2">
    <name type="scientific">Nocardioides psychrotolerans</name>
    <dbReference type="NCBI Taxonomy" id="1005945"/>
    <lineage>
        <taxon>Bacteria</taxon>
        <taxon>Bacillati</taxon>
        <taxon>Actinomycetota</taxon>
        <taxon>Actinomycetes</taxon>
        <taxon>Propionibacteriales</taxon>
        <taxon>Nocardioidaceae</taxon>
        <taxon>Nocardioides</taxon>
    </lineage>
</organism>
<evidence type="ECO:0000313" key="1">
    <source>
        <dbReference type="EMBL" id="SFJ33020.1"/>
    </source>
</evidence>
<keyword evidence="2" id="KW-1185">Reference proteome</keyword>
<dbReference type="Proteomes" id="UP000198649">
    <property type="component" value="Unassembled WGS sequence"/>
</dbReference>
<sequence>MYGKNGSLLRAELATLLRQHRIQQRLGGPGIHNVPESTTAEERKVLGEQIGRYRHAVLVWCLQAVRAANPRINLEGASGRSRGPEEELGDRLTAAVEASTAGFPPLVELTTKQEFAMLESWRQAARAAALGEHDFDAGLGYGRLSDAECMTVLRDAAEITRGLVALDRRYAGIPGWEKLKDQGRLGRAAEGCAAFAASDDPDYTVDHLGWRPSPTTVDGPAMPGMPGVLQAAHNLLIHLTKLPTAHNLRLVLDSQRVLSHEASQRVHNFDPELADKWQARSETYTALVRESRDLGGHLGTGGLAASEGANALGRLQQLPRPAVPVSKPLRHLDRLFARVDDRVSDIIEHGANERLYFLRVKLPRVVDQSESLIKPVRERYIPITSAVQTDLLAIVHTKLRPQPTPRQAPPVGAAQSRADLHAAIVHRPQGRGGPSISI</sequence>
<proteinExistence type="predicted"/>
<gene>
    <name evidence="1" type="ORF">SAMN05216561_12528</name>
</gene>
<evidence type="ECO:0000313" key="2">
    <source>
        <dbReference type="Proteomes" id="UP000198649"/>
    </source>
</evidence>